<dbReference type="InParanoid" id="A0A0C2WMS4"/>
<name>A0A0C2WMS4_AMAMK</name>
<dbReference type="AlphaFoldDB" id="A0A0C2WMS4"/>
<gene>
    <name evidence="1" type="ORF">M378DRAFT_346448</name>
</gene>
<organism evidence="1 2">
    <name type="scientific">Amanita muscaria (strain Koide BX008)</name>
    <dbReference type="NCBI Taxonomy" id="946122"/>
    <lineage>
        <taxon>Eukaryota</taxon>
        <taxon>Fungi</taxon>
        <taxon>Dikarya</taxon>
        <taxon>Basidiomycota</taxon>
        <taxon>Agaricomycotina</taxon>
        <taxon>Agaricomycetes</taxon>
        <taxon>Agaricomycetidae</taxon>
        <taxon>Agaricales</taxon>
        <taxon>Pluteineae</taxon>
        <taxon>Amanitaceae</taxon>
        <taxon>Amanita</taxon>
    </lineage>
</organism>
<sequence>MTPYLLCALAPMVRIEEEDRSFGGFGTAAWTRARNEEYRCENQGEPYSIVDTYTLQISRYPNYRMRSPYLDHSKGTW</sequence>
<proteinExistence type="predicted"/>
<evidence type="ECO:0000313" key="2">
    <source>
        <dbReference type="Proteomes" id="UP000054549"/>
    </source>
</evidence>
<protein>
    <submittedName>
        <fullName evidence="1">Uncharacterized protein</fullName>
    </submittedName>
</protein>
<evidence type="ECO:0000313" key="1">
    <source>
        <dbReference type="EMBL" id="KIL57996.1"/>
    </source>
</evidence>
<reference evidence="1 2" key="1">
    <citation type="submission" date="2014-04" db="EMBL/GenBank/DDBJ databases">
        <title>Evolutionary Origins and Diversification of the Mycorrhizal Mutualists.</title>
        <authorList>
            <consortium name="DOE Joint Genome Institute"/>
            <consortium name="Mycorrhizal Genomics Consortium"/>
            <person name="Kohler A."/>
            <person name="Kuo A."/>
            <person name="Nagy L.G."/>
            <person name="Floudas D."/>
            <person name="Copeland A."/>
            <person name="Barry K.W."/>
            <person name="Cichocki N."/>
            <person name="Veneault-Fourrey C."/>
            <person name="LaButti K."/>
            <person name="Lindquist E.A."/>
            <person name="Lipzen A."/>
            <person name="Lundell T."/>
            <person name="Morin E."/>
            <person name="Murat C."/>
            <person name="Riley R."/>
            <person name="Ohm R."/>
            <person name="Sun H."/>
            <person name="Tunlid A."/>
            <person name="Henrissat B."/>
            <person name="Grigoriev I.V."/>
            <person name="Hibbett D.S."/>
            <person name="Martin F."/>
        </authorList>
    </citation>
    <scope>NUCLEOTIDE SEQUENCE [LARGE SCALE GENOMIC DNA]</scope>
    <source>
        <strain evidence="1 2">Koide BX008</strain>
    </source>
</reference>
<dbReference type="EMBL" id="KN818350">
    <property type="protein sequence ID" value="KIL57996.1"/>
    <property type="molecule type" value="Genomic_DNA"/>
</dbReference>
<keyword evidence="2" id="KW-1185">Reference proteome</keyword>
<accession>A0A0C2WMS4</accession>
<dbReference type="HOGENOM" id="CLU_2637551_0_0_1"/>
<dbReference type="Proteomes" id="UP000054549">
    <property type="component" value="Unassembled WGS sequence"/>
</dbReference>